<name>A0A444Y3U5_ARAHY</name>
<dbReference type="Proteomes" id="UP000289738">
    <property type="component" value="Chromosome B08"/>
</dbReference>
<protein>
    <submittedName>
        <fullName evidence="2">Uncharacterized protein</fullName>
    </submittedName>
</protein>
<feature type="transmembrane region" description="Helical" evidence="1">
    <location>
        <begin position="142"/>
        <end position="160"/>
    </location>
</feature>
<evidence type="ECO:0000256" key="1">
    <source>
        <dbReference type="SAM" id="Phobius"/>
    </source>
</evidence>
<dbReference type="EMBL" id="SDMP01000018">
    <property type="protein sequence ID" value="RYQ96631.1"/>
    <property type="molecule type" value="Genomic_DNA"/>
</dbReference>
<keyword evidence="1" id="KW-1133">Transmembrane helix</keyword>
<reference evidence="2 3" key="1">
    <citation type="submission" date="2019-01" db="EMBL/GenBank/DDBJ databases">
        <title>Sequencing of cultivated peanut Arachis hypogaea provides insights into genome evolution and oil improvement.</title>
        <authorList>
            <person name="Chen X."/>
        </authorList>
    </citation>
    <scope>NUCLEOTIDE SEQUENCE [LARGE SCALE GENOMIC DNA]</scope>
    <source>
        <strain evidence="3">cv. Fuhuasheng</strain>
        <tissue evidence="2">Leaves</tissue>
    </source>
</reference>
<keyword evidence="3" id="KW-1185">Reference proteome</keyword>
<dbReference type="AlphaFoldDB" id="A0A444Y3U5"/>
<evidence type="ECO:0000313" key="2">
    <source>
        <dbReference type="EMBL" id="RYQ96631.1"/>
    </source>
</evidence>
<dbReference type="PANTHER" id="PTHR47493:SF3">
    <property type="entry name" value="PENTACOTRIPEPTIDE-REPEAT REGION OF PRORP DOMAIN-CONTAINING PROTEIN"/>
    <property type="match status" value="1"/>
</dbReference>
<keyword evidence="1" id="KW-0472">Membrane</keyword>
<comment type="caution">
    <text evidence="2">The sequence shown here is derived from an EMBL/GenBank/DDBJ whole genome shotgun (WGS) entry which is preliminary data.</text>
</comment>
<sequence>MLAYVKMRDFKSLRILLSLLPMYRVKPDIVTVGIVFDANRIGFDGSGTLEAWRRMRYHYRVVEMETDSLVLTAFGKGHFLKSCEEIYSSLHPEYRERKTWTYHDLITLVSMYSGKLACISMHHKYLQSRYHLLDMGLHLEYISEVGLLVLALGLTLVSVIM</sequence>
<organism evidence="2 3">
    <name type="scientific">Arachis hypogaea</name>
    <name type="common">Peanut</name>
    <dbReference type="NCBI Taxonomy" id="3818"/>
    <lineage>
        <taxon>Eukaryota</taxon>
        <taxon>Viridiplantae</taxon>
        <taxon>Streptophyta</taxon>
        <taxon>Embryophyta</taxon>
        <taxon>Tracheophyta</taxon>
        <taxon>Spermatophyta</taxon>
        <taxon>Magnoliopsida</taxon>
        <taxon>eudicotyledons</taxon>
        <taxon>Gunneridae</taxon>
        <taxon>Pentapetalae</taxon>
        <taxon>rosids</taxon>
        <taxon>fabids</taxon>
        <taxon>Fabales</taxon>
        <taxon>Fabaceae</taxon>
        <taxon>Papilionoideae</taxon>
        <taxon>50 kb inversion clade</taxon>
        <taxon>dalbergioids sensu lato</taxon>
        <taxon>Dalbergieae</taxon>
        <taxon>Pterocarpus clade</taxon>
        <taxon>Arachis</taxon>
    </lineage>
</organism>
<evidence type="ECO:0000313" key="3">
    <source>
        <dbReference type="Proteomes" id="UP000289738"/>
    </source>
</evidence>
<dbReference type="PANTHER" id="PTHR47493">
    <property type="entry name" value="OS08G0520200 PROTEIN"/>
    <property type="match status" value="1"/>
</dbReference>
<keyword evidence="1" id="KW-0812">Transmembrane</keyword>
<accession>A0A444Y3U5</accession>
<gene>
    <name evidence="2" type="ORF">Ahy_B08g092469</name>
</gene>
<proteinExistence type="predicted"/>